<evidence type="ECO:0000256" key="1">
    <source>
        <dbReference type="SAM" id="MobiDB-lite"/>
    </source>
</evidence>
<reference evidence="2 3" key="1">
    <citation type="journal article" date="2023" name="Microb. Genom.">
        <title>Mesoterricola silvestris gen. nov., sp. nov., Mesoterricola sediminis sp. nov., Geothrix oryzae sp. nov., Geothrix edaphica sp. nov., Geothrix rubra sp. nov., and Geothrix limicola sp. nov., six novel members of Acidobacteriota isolated from soils.</title>
        <authorList>
            <person name="Weisberg A.J."/>
            <person name="Pearce E."/>
            <person name="Kramer C.G."/>
            <person name="Chang J.H."/>
            <person name="Clarke C.R."/>
        </authorList>
    </citation>
    <scope>NUCLEOTIDE SEQUENCE [LARGE SCALE GENOMIC DNA]</scope>
    <source>
        <strain evidence="2 3">NRRL_B-2795</strain>
    </source>
</reference>
<accession>A0ABU4LJJ9</accession>
<dbReference type="Proteomes" id="UP001271723">
    <property type="component" value="Unassembled WGS sequence"/>
</dbReference>
<dbReference type="RefSeq" id="WP_086751547.1">
    <property type="nucleotide sequence ID" value="NZ_JARAVY010000037.1"/>
</dbReference>
<dbReference type="EMBL" id="JARAVY010000037">
    <property type="protein sequence ID" value="MDX2915989.1"/>
    <property type="molecule type" value="Genomic_DNA"/>
</dbReference>
<organism evidence="2 3">
    <name type="scientific">Streptomyces griseiscabiei</name>
    <dbReference type="NCBI Taxonomy" id="2993540"/>
    <lineage>
        <taxon>Bacteria</taxon>
        <taxon>Bacillati</taxon>
        <taxon>Actinomycetota</taxon>
        <taxon>Actinomycetes</taxon>
        <taxon>Kitasatosporales</taxon>
        <taxon>Streptomycetaceae</taxon>
        <taxon>Streptomyces</taxon>
    </lineage>
</organism>
<feature type="compositionally biased region" description="Basic and acidic residues" evidence="1">
    <location>
        <begin position="1"/>
        <end position="10"/>
    </location>
</feature>
<name>A0ABU4LJJ9_9ACTN</name>
<proteinExistence type="predicted"/>
<keyword evidence="3" id="KW-1185">Reference proteome</keyword>
<evidence type="ECO:0000313" key="2">
    <source>
        <dbReference type="EMBL" id="MDX2915989.1"/>
    </source>
</evidence>
<gene>
    <name evidence="2" type="ORF">PV517_45875</name>
</gene>
<feature type="region of interest" description="Disordered" evidence="1">
    <location>
        <begin position="1"/>
        <end position="67"/>
    </location>
</feature>
<sequence length="67" mass="7651">MSSTERDVDHALAYPEPPASPLWHRHGAQARPLTPEQQRRNRELLDIAQRTTRPRSPRPTETLAEAS</sequence>
<comment type="caution">
    <text evidence="2">The sequence shown here is derived from an EMBL/GenBank/DDBJ whole genome shotgun (WGS) entry which is preliminary data.</text>
</comment>
<protein>
    <submittedName>
        <fullName evidence="2">Uncharacterized protein</fullName>
    </submittedName>
</protein>
<evidence type="ECO:0000313" key="3">
    <source>
        <dbReference type="Proteomes" id="UP001271723"/>
    </source>
</evidence>